<dbReference type="InterPro" id="IPR005668">
    <property type="entry name" value="IPM_Synthase"/>
</dbReference>
<dbReference type="OrthoDB" id="9803573at2"/>
<dbReference type="GO" id="GO:0009098">
    <property type="term" value="P:L-leucine biosynthetic process"/>
    <property type="evidence" value="ECO:0007669"/>
    <property type="project" value="UniProtKB-UniRule"/>
</dbReference>
<feature type="binding site" evidence="10">
    <location>
        <position position="249"/>
    </location>
    <ligand>
        <name>Mg(2+)</name>
        <dbReference type="ChEBI" id="CHEBI:18420"/>
    </ligand>
</feature>
<dbReference type="SUPFAM" id="SSF110921">
    <property type="entry name" value="2-isopropylmalate synthase LeuA, allosteric (dimerisation) domain"/>
    <property type="match status" value="1"/>
</dbReference>
<keyword evidence="13" id="KW-1185">Reference proteome</keyword>
<evidence type="ECO:0000256" key="10">
    <source>
        <dbReference type="HAMAP-Rule" id="MF_00572"/>
    </source>
</evidence>
<keyword evidence="12" id="KW-0012">Acyltransferase</keyword>
<dbReference type="SMART" id="SM00917">
    <property type="entry name" value="LeuA_dimer"/>
    <property type="match status" value="1"/>
</dbReference>
<dbReference type="Gene3D" id="3.30.160.270">
    <property type="match status" value="1"/>
</dbReference>
<comment type="similarity">
    <text evidence="3 10">Belongs to the alpha-IPM synthase/homocitrate synthase family. LeuA type 2 subfamily.</text>
</comment>
<feature type="binding site" evidence="10">
    <location>
        <position position="285"/>
    </location>
    <ligand>
        <name>Mg(2+)</name>
        <dbReference type="ChEBI" id="CHEBI:18420"/>
    </ligand>
</feature>
<dbReference type="NCBIfam" id="TIGR00970">
    <property type="entry name" value="leuA_yeast"/>
    <property type="match status" value="1"/>
</dbReference>
<evidence type="ECO:0000313" key="13">
    <source>
        <dbReference type="Proteomes" id="UP000516370"/>
    </source>
</evidence>
<proteinExistence type="inferred from homology"/>
<evidence type="ECO:0000256" key="4">
    <source>
        <dbReference type="ARBA" id="ARBA00012973"/>
    </source>
</evidence>
<dbReference type="InterPro" id="IPR013709">
    <property type="entry name" value="2-isopropylmalate_synth_dimer"/>
</dbReference>
<dbReference type="InterPro" id="IPR039371">
    <property type="entry name" value="LeuA_N_DRE-TIM"/>
</dbReference>
<accession>A0A7H1JBD0</accession>
<dbReference type="RefSeq" id="WP_111607558.1">
    <property type="nucleotide sequence ID" value="NZ_BMLJ01000006.1"/>
</dbReference>
<dbReference type="InterPro" id="IPR013785">
    <property type="entry name" value="Aldolase_TIM"/>
</dbReference>
<sequence length="562" mass="62422">MTSFDHTAFDHRKYTPFKPVAIENRTWPDKTITKAPIWSSVDLRDGNQALVEPMTVEQKKQFFALLVDVGFKEIEVGFPAASQLDFDFVRWLIEEDQVPDDVYIQVLTQARPELIARTYESLKGAKKAIVHVYNSTSTTQREQVFRMDMDGIKQIAVNGAKCVKEHAEKHPETEWVFQYSPESFTGTEIDYAIEVVDAVADVWQPTPDNKIIINLPATVEVSTPNRYADQIEYFCRHVKNRDCMFISLHTHNDRGCGVAAAELGIMAGADRIEGTLLGNGERTGNMDVVTMAMNMYSQGIDPELALGDMDRIISVVQACTLLQVHPRHPYAGELVFTAFSGSHQDAIKKCLANQTDDKPWDVAYLPIDPRDVGRSYQEVIRVNSQSGKGGVAYTLEQEYGLALPRWLQVEFSPVVQRFAEKDGGVVDAESMKNLFETSFMTGNAPYKLGKYDLTKDDVDTVNAELISTSTKVKITGNGNGALSAFSEALGKHFNMRVDIIQYQEHALTVGSDSQAIAYVQANIEGDRFNGVAIDNDIVSASIQALLATVNQKVAQNQNVAVA</sequence>
<keyword evidence="7 10" id="KW-0808">Transferase</keyword>
<keyword evidence="10" id="KW-0460">Magnesium</keyword>
<dbReference type="GO" id="GO:0003852">
    <property type="term" value="F:2-isopropylmalate synthase activity"/>
    <property type="evidence" value="ECO:0007669"/>
    <property type="project" value="UniProtKB-UniRule"/>
</dbReference>
<dbReference type="InterPro" id="IPR054692">
    <property type="entry name" value="LeuA-like_post-cat"/>
</dbReference>
<keyword evidence="8 10" id="KW-0479">Metal-binding</keyword>
<dbReference type="HAMAP" id="MF_00572">
    <property type="entry name" value="LeuA_type2"/>
    <property type="match status" value="1"/>
</dbReference>
<evidence type="ECO:0000256" key="7">
    <source>
        <dbReference type="ARBA" id="ARBA00022679"/>
    </source>
</evidence>
<dbReference type="InterPro" id="IPR000891">
    <property type="entry name" value="PYR_CT"/>
</dbReference>
<comment type="pathway">
    <text evidence="2 10">Amino-acid biosynthesis; L-leucine biosynthesis; L-leucine from 3-methyl-2-oxobutanoate: step 1/4.</text>
</comment>
<feature type="binding site" evidence="10">
    <location>
        <position position="251"/>
    </location>
    <ligand>
        <name>Mg(2+)</name>
        <dbReference type="ChEBI" id="CHEBI:18420"/>
    </ligand>
</feature>
<comment type="subcellular location">
    <subcellularLocation>
        <location evidence="10">Cytoplasm</location>
    </subcellularLocation>
</comment>
<dbReference type="SUPFAM" id="SSF89000">
    <property type="entry name" value="post-HMGL domain-like"/>
    <property type="match status" value="1"/>
</dbReference>
<dbReference type="AlphaFoldDB" id="A0A7H1JBD0"/>
<evidence type="ECO:0000256" key="5">
    <source>
        <dbReference type="ARBA" id="ARBA00022430"/>
    </source>
</evidence>
<keyword evidence="10" id="KW-0963">Cytoplasm</keyword>
<dbReference type="Gene3D" id="3.20.20.70">
    <property type="entry name" value="Aldolase class I"/>
    <property type="match status" value="1"/>
</dbReference>
<dbReference type="EMBL" id="CP061081">
    <property type="protein sequence ID" value="QNT07796.1"/>
    <property type="molecule type" value="Genomic_DNA"/>
</dbReference>
<comment type="function">
    <text evidence="10">Catalyzes the condensation of the acetyl group of acetyl-CoA with 3-methyl-2-oxobutanoate (2-ketoisovalerate) to form 3-carboxy-3-hydroxy-4-methylpentanoate (2-isopropylmalate).</text>
</comment>
<name>A0A7H1JBD0_9GAMM</name>
<dbReference type="UniPathway" id="UPA00048">
    <property type="reaction ID" value="UER00070"/>
</dbReference>
<dbReference type="Pfam" id="PF08502">
    <property type="entry name" value="LeuA_dimer"/>
    <property type="match status" value="1"/>
</dbReference>
<dbReference type="NCBIfam" id="NF002991">
    <property type="entry name" value="PRK03739.1"/>
    <property type="match status" value="1"/>
</dbReference>
<dbReference type="SUPFAM" id="SSF51569">
    <property type="entry name" value="Aldolase"/>
    <property type="match status" value="1"/>
</dbReference>
<protein>
    <recommendedName>
        <fullName evidence="4 10">2-isopropylmalate synthase</fullName>
        <ecNumber evidence="4 10">2.3.3.13</ecNumber>
    </recommendedName>
    <alternativeName>
        <fullName evidence="10">Alpha-IPM synthase</fullName>
    </alternativeName>
    <alternativeName>
        <fullName evidence="10">Alpha-isopropylmalate synthase</fullName>
    </alternativeName>
</protein>
<keyword evidence="6 10" id="KW-0028">Amino-acid biosynthesis</keyword>
<dbReference type="InterPro" id="IPR002034">
    <property type="entry name" value="AIPM/Hcit_synth_CS"/>
</dbReference>
<keyword evidence="5 10" id="KW-0432">Leucine biosynthesis</keyword>
<evidence type="ECO:0000256" key="3">
    <source>
        <dbReference type="ARBA" id="ARBA00009767"/>
    </source>
</evidence>
<feature type="domain" description="Pyruvate carboxyltransferase" evidence="11">
    <location>
        <begin position="36"/>
        <end position="310"/>
    </location>
</feature>
<evidence type="ECO:0000256" key="6">
    <source>
        <dbReference type="ARBA" id="ARBA00022605"/>
    </source>
</evidence>
<dbReference type="PROSITE" id="PS00816">
    <property type="entry name" value="AIPM_HOMOCIT_SYNTH_2"/>
    <property type="match status" value="1"/>
</dbReference>
<dbReference type="PANTHER" id="PTHR46911">
    <property type="match status" value="1"/>
</dbReference>
<evidence type="ECO:0000256" key="1">
    <source>
        <dbReference type="ARBA" id="ARBA00000064"/>
    </source>
</evidence>
<comment type="cofactor">
    <cofactor evidence="10">
        <name>Mg(2+)</name>
        <dbReference type="ChEBI" id="CHEBI:18420"/>
    </cofactor>
</comment>
<evidence type="ECO:0000259" key="11">
    <source>
        <dbReference type="PROSITE" id="PS50991"/>
    </source>
</evidence>
<evidence type="ECO:0000256" key="8">
    <source>
        <dbReference type="ARBA" id="ARBA00022723"/>
    </source>
</evidence>
<dbReference type="GO" id="GO:0000287">
    <property type="term" value="F:magnesium ion binding"/>
    <property type="evidence" value="ECO:0007669"/>
    <property type="project" value="UniProtKB-UniRule"/>
</dbReference>
<dbReference type="InterPro" id="IPR036230">
    <property type="entry name" value="LeuA_allosteric_dom_sf"/>
</dbReference>
<keyword evidence="9 10" id="KW-0100">Branched-chain amino acid biosynthesis</keyword>
<evidence type="ECO:0000256" key="2">
    <source>
        <dbReference type="ARBA" id="ARBA00004689"/>
    </source>
</evidence>
<feature type="binding site" evidence="10">
    <location>
        <position position="45"/>
    </location>
    <ligand>
        <name>Mg(2+)</name>
        <dbReference type="ChEBI" id="CHEBI:18420"/>
    </ligand>
</feature>
<gene>
    <name evidence="10 12" type="primary">leuA</name>
    <name evidence="12" type="ORF">IBG28_09455</name>
</gene>
<organism evidence="12 13">
    <name type="scientific">Marinomonas arctica</name>
    <dbReference type="NCBI Taxonomy" id="383750"/>
    <lineage>
        <taxon>Bacteria</taxon>
        <taxon>Pseudomonadati</taxon>
        <taxon>Pseudomonadota</taxon>
        <taxon>Gammaproteobacteria</taxon>
        <taxon>Oceanospirillales</taxon>
        <taxon>Oceanospirillaceae</taxon>
        <taxon>Marinomonas</taxon>
    </lineage>
</organism>
<dbReference type="CDD" id="cd07942">
    <property type="entry name" value="DRE_TIM_LeuA"/>
    <property type="match status" value="1"/>
</dbReference>
<dbReference type="Pfam" id="PF00682">
    <property type="entry name" value="HMGL-like"/>
    <property type="match status" value="1"/>
</dbReference>
<dbReference type="GO" id="GO:0003985">
    <property type="term" value="F:acetyl-CoA C-acetyltransferase activity"/>
    <property type="evidence" value="ECO:0007669"/>
    <property type="project" value="UniProtKB-UniRule"/>
</dbReference>
<dbReference type="PROSITE" id="PS00815">
    <property type="entry name" value="AIPM_HOMOCIT_SYNTH_1"/>
    <property type="match status" value="1"/>
</dbReference>
<dbReference type="Proteomes" id="UP000516370">
    <property type="component" value="Chromosome"/>
</dbReference>
<dbReference type="Pfam" id="PF22615">
    <property type="entry name" value="IPMS_D2"/>
    <property type="match status" value="1"/>
</dbReference>
<dbReference type="KEGG" id="mard:IBG28_09455"/>
<dbReference type="PROSITE" id="PS50991">
    <property type="entry name" value="PYR_CT"/>
    <property type="match status" value="1"/>
</dbReference>
<feature type="region of interest" description="Regulatory domain" evidence="10">
    <location>
        <begin position="442"/>
        <end position="562"/>
    </location>
</feature>
<reference evidence="12 13" key="1">
    <citation type="submission" date="2020-09" db="EMBL/GenBank/DDBJ databases">
        <title>Complete genome sequence of an Arctic sea ice bacterium Marinomonas arctica BSI20414.</title>
        <authorList>
            <person name="Liao L."/>
            <person name="Chen B."/>
        </authorList>
    </citation>
    <scope>NUCLEOTIDE SEQUENCE [LARGE SCALE GENOMIC DNA]</scope>
    <source>
        <strain evidence="12 13">BSI20414</strain>
    </source>
</reference>
<comment type="subunit">
    <text evidence="10">Homodimer.</text>
</comment>
<dbReference type="PANTHER" id="PTHR46911:SF1">
    <property type="entry name" value="2-ISOPROPYLMALATE SYNTHASE"/>
    <property type="match status" value="1"/>
</dbReference>
<dbReference type="EC" id="2.3.3.13" evidence="4 10"/>
<evidence type="ECO:0000256" key="9">
    <source>
        <dbReference type="ARBA" id="ARBA00023304"/>
    </source>
</evidence>
<evidence type="ECO:0000313" key="12">
    <source>
        <dbReference type="EMBL" id="QNT07796.1"/>
    </source>
</evidence>
<comment type="catalytic activity">
    <reaction evidence="1 10">
        <text>3-methyl-2-oxobutanoate + acetyl-CoA + H2O = (2S)-2-isopropylmalate + CoA + H(+)</text>
        <dbReference type="Rhea" id="RHEA:21524"/>
        <dbReference type="ChEBI" id="CHEBI:1178"/>
        <dbReference type="ChEBI" id="CHEBI:11851"/>
        <dbReference type="ChEBI" id="CHEBI:15377"/>
        <dbReference type="ChEBI" id="CHEBI:15378"/>
        <dbReference type="ChEBI" id="CHEBI:57287"/>
        <dbReference type="ChEBI" id="CHEBI:57288"/>
        <dbReference type="EC" id="2.3.3.13"/>
    </reaction>
</comment>
<dbReference type="GO" id="GO:0005737">
    <property type="term" value="C:cytoplasm"/>
    <property type="evidence" value="ECO:0007669"/>
    <property type="project" value="UniProtKB-SubCell"/>
</dbReference>